<accession>A0A3M7SZQ3</accession>
<protein>
    <submittedName>
        <fullName evidence="1">Uncharacterized protein</fullName>
    </submittedName>
</protein>
<dbReference type="EMBL" id="REGN01000526">
    <property type="protein sequence ID" value="RNA41283.1"/>
    <property type="molecule type" value="Genomic_DNA"/>
</dbReference>
<organism evidence="1 2">
    <name type="scientific">Brachionus plicatilis</name>
    <name type="common">Marine rotifer</name>
    <name type="synonym">Brachionus muelleri</name>
    <dbReference type="NCBI Taxonomy" id="10195"/>
    <lineage>
        <taxon>Eukaryota</taxon>
        <taxon>Metazoa</taxon>
        <taxon>Spiralia</taxon>
        <taxon>Gnathifera</taxon>
        <taxon>Rotifera</taxon>
        <taxon>Eurotatoria</taxon>
        <taxon>Monogononta</taxon>
        <taxon>Pseudotrocha</taxon>
        <taxon>Ploima</taxon>
        <taxon>Brachionidae</taxon>
        <taxon>Brachionus</taxon>
    </lineage>
</organism>
<comment type="caution">
    <text evidence="1">The sequence shown here is derived from an EMBL/GenBank/DDBJ whole genome shotgun (WGS) entry which is preliminary data.</text>
</comment>
<dbReference type="AlphaFoldDB" id="A0A3M7SZQ3"/>
<keyword evidence="2" id="KW-1185">Reference proteome</keyword>
<name>A0A3M7SZQ3_BRAPC</name>
<gene>
    <name evidence="1" type="ORF">BpHYR1_001711</name>
</gene>
<evidence type="ECO:0000313" key="2">
    <source>
        <dbReference type="Proteomes" id="UP000276133"/>
    </source>
</evidence>
<evidence type="ECO:0000313" key="1">
    <source>
        <dbReference type="EMBL" id="RNA41283.1"/>
    </source>
</evidence>
<reference evidence="1 2" key="1">
    <citation type="journal article" date="2018" name="Sci. Rep.">
        <title>Genomic signatures of local adaptation to the degree of environmental predictability in rotifers.</title>
        <authorList>
            <person name="Franch-Gras L."/>
            <person name="Hahn C."/>
            <person name="Garcia-Roger E.M."/>
            <person name="Carmona M.J."/>
            <person name="Serra M."/>
            <person name="Gomez A."/>
        </authorList>
    </citation>
    <scope>NUCLEOTIDE SEQUENCE [LARGE SCALE GENOMIC DNA]</scope>
    <source>
        <strain evidence="1">HYR1</strain>
    </source>
</reference>
<sequence>MLELLEPSDGSLLLGFSLFKILSSLANLWSNEGEESVESPNARIFVCDSSSSFESCLSSFESQLSLCFEPFGSLR</sequence>
<dbReference type="Proteomes" id="UP000276133">
    <property type="component" value="Unassembled WGS sequence"/>
</dbReference>
<proteinExistence type="predicted"/>